<dbReference type="InterPro" id="IPR029058">
    <property type="entry name" value="AB_hydrolase_fold"/>
</dbReference>
<dbReference type="Proteomes" id="UP001596113">
    <property type="component" value="Unassembled WGS sequence"/>
</dbReference>
<proteinExistence type="predicted"/>
<dbReference type="EMBL" id="JBHSMI010000003">
    <property type="protein sequence ID" value="MFC5401578.1"/>
    <property type="molecule type" value="Genomic_DNA"/>
</dbReference>
<dbReference type="PANTHER" id="PTHR40111">
    <property type="entry name" value="CEPHALOSPORIN-C DEACETYLASE"/>
    <property type="match status" value="1"/>
</dbReference>
<accession>A0ABW0HKU1</accession>
<keyword evidence="3" id="KW-1185">Reference proteome</keyword>
<dbReference type="InterPro" id="IPR008391">
    <property type="entry name" value="AXE1_dom"/>
</dbReference>
<feature type="domain" description="Acetyl xylan esterase" evidence="1">
    <location>
        <begin position="13"/>
        <end position="314"/>
    </location>
</feature>
<protein>
    <submittedName>
        <fullName evidence="2">Acetylxylan esterase</fullName>
    </submittedName>
</protein>
<dbReference type="SUPFAM" id="SSF53474">
    <property type="entry name" value="alpha/beta-Hydrolases"/>
    <property type="match status" value="1"/>
</dbReference>
<dbReference type="RefSeq" id="WP_378129265.1">
    <property type="nucleotide sequence ID" value="NZ_JBHSMI010000003.1"/>
</dbReference>
<dbReference type="InterPro" id="IPR039069">
    <property type="entry name" value="CE7"/>
</dbReference>
<evidence type="ECO:0000313" key="2">
    <source>
        <dbReference type="EMBL" id="MFC5401578.1"/>
    </source>
</evidence>
<sequence>MSGNAITRRIAELESLFPPVTSPVDLDAYWDAELKKFAEKPLNGRRTPEATPYAHMKAYRVELEGFDETPIRGWYLLPRFRSDNTKLPCIVSFPGYTGSSGNPEDYAAYLLMGVAVFAVDVRGQGGDTGNLMPQHYGMMTGWVTQGILDKDTCYYKAITIDAIKALDWASEQPEVDASRVCVSGASQGGGLAMIAAALSDKPAIAVAHIPNMCQIDFGVLNSSSSLSEAAKYIERFPDRMDKVFETLSYFDNVNLAHRIRIPLFVTVGLKDPTTMPETIYAAYNRVGSDKTIVPYPFTGHALTWHQNRQAIAFIAERFGLN</sequence>
<name>A0ABW0HKU1_9BACL</name>
<gene>
    <name evidence="2" type="ORF">ACFPOF_02430</name>
</gene>
<dbReference type="PANTHER" id="PTHR40111:SF1">
    <property type="entry name" value="CEPHALOSPORIN-C DEACETYLASE"/>
    <property type="match status" value="1"/>
</dbReference>
<dbReference type="Gene3D" id="3.40.50.1820">
    <property type="entry name" value="alpha/beta hydrolase"/>
    <property type="match status" value="1"/>
</dbReference>
<evidence type="ECO:0000259" key="1">
    <source>
        <dbReference type="Pfam" id="PF05448"/>
    </source>
</evidence>
<comment type="caution">
    <text evidence="2">The sequence shown here is derived from an EMBL/GenBank/DDBJ whole genome shotgun (WGS) entry which is preliminary data.</text>
</comment>
<dbReference type="Pfam" id="PF05448">
    <property type="entry name" value="AXE1"/>
    <property type="match status" value="1"/>
</dbReference>
<reference evidence="3" key="1">
    <citation type="journal article" date="2019" name="Int. J. Syst. Evol. Microbiol.">
        <title>The Global Catalogue of Microorganisms (GCM) 10K type strain sequencing project: providing services to taxonomists for standard genome sequencing and annotation.</title>
        <authorList>
            <consortium name="The Broad Institute Genomics Platform"/>
            <consortium name="The Broad Institute Genome Sequencing Center for Infectious Disease"/>
            <person name="Wu L."/>
            <person name="Ma J."/>
        </authorList>
    </citation>
    <scope>NUCLEOTIDE SEQUENCE [LARGE SCALE GENOMIC DNA]</scope>
    <source>
        <strain evidence="3">CGMCC 1.18575</strain>
    </source>
</reference>
<organism evidence="2 3">
    <name type="scientific">Cohnella soli</name>
    <dbReference type="NCBI Taxonomy" id="425005"/>
    <lineage>
        <taxon>Bacteria</taxon>
        <taxon>Bacillati</taxon>
        <taxon>Bacillota</taxon>
        <taxon>Bacilli</taxon>
        <taxon>Bacillales</taxon>
        <taxon>Paenibacillaceae</taxon>
        <taxon>Cohnella</taxon>
    </lineage>
</organism>
<evidence type="ECO:0000313" key="3">
    <source>
        <dbReference type="Proteomes" id="UP001596113"/>
    </source>
</evidence>